<evidence type="ECO:0000256" key="2">
    <source>
        <dbReference type="ARBA" id="ARBA00022980"/>
    </source>
</evidence>
<dbReference type="PANTHER" id="PTHR12059">
    <property type="entry name" value="RIBOSOMAL PROTEIN L23-RELATED"/>
    <property type="match status" value="1"/>
</dbReference>
<gene>
    <name evidence="7" type="primary">MRPL23</name>
</gene>
<accession>A0ABM5F8N2</accession>
<evidence type="ECO:0000256" key="5">
    <source>
        <dbReference type="ARBA" id="ARBA00041375"/>
    </source>
</evidence>
<protein>
    <recommendedName>
        <fullName evidence="4">Large ribosomal subunit protein uL23m</fullName>
    </recommendedName>
    <alternativeName>
        <fullName evidence="5">39S ribosomal protein L23, mitochondrial</fullName>
    </alternativeName>
</protein>
<reference evidence="6" key="1">
    <citation type="submission" date="2025-05" db="UniProtKB">
        <authorList>
            <consortium name="RefSeq"/>
        </authorList>
    </citation>
    <scope>NUCLEOTIDE SEQUENCE [LARGE SCALE GENOMIC DNA]</scope>
</reference>
<evidence type="ECO:0000313" key="7">
    <source>
        <dbReference type="RefSeq" id="XP_072841765.1"/>
    </source>
</evidence>
<keyword evidence="6" id="KW-1185">Reference proteome</keyword>
<organism evidence="6 7">
    <name type="scientific">Pogona vitticeps</name>
    <name type="common">central bearded dragon</name>
    <dbReference type="NCBI Taxonomy" id="103695"/>
    <lineage>
        <taxon>Eukaryota</taxon>
        <taxon>Metazoa</taxon>
        <taxon>Chordata</taxon>
        <taxon>Craniata</taxon>
        <taxon>Vertebrata</taxon>
        <taxon>Euteleostomi</taxon>
        <taxon>Lepidosauria</taxon>
        <taxon>Squamata</taxon>
        <taxon>Bifurcata</taxon>
        <taxon>Unidentata</taxon>
        <taxon>Episquamata</taxon>
        <taxon>Toxicofera</taxon>
        <taxon>Iguania</taxon>
        <taxon>Acrodonta</taxon>
        <taxon>Agamidae</taxon>
        <taxon>Amphibolurinae</taxon>
        <taxon>Pogona</taxon>
    </lineage>
</organism>
<evidence type="ECO:0000256" key="1">
    <source>
        <dbReference type="ARBA" id="ARBA00006700"/>
    </source>
</evidence>
<dbReference type="Pfam" id="PF00276">
    <property type="entry name" value="Ribosomal_L23"/>
    <property type="match status" value="1"/>
</dbReference>
<dbReference type="PANTHER" id="PTHR12059:SF5">
    <property type="entry name" value="LARGE RIBOSOMAL SUBUNIT PROTEIN UL23M"/>
    <property type="match status" value="1"/>
</dbReference>
<evidence type="ECO:0000256" key="4">
    <source>
        <dbReference type="ARBA" id="ARBA00039977"/>
    </source>
</evidence>
<reference evidence="7" key="2">
    <citation type="submission" date="2025-08" db="UniProtKB">
        <authorList>
            <consortium name="RefSeq"/>
        </authorList>
    </citation>
    <scope>IDENTIFICATION</scope>
</reference>
<name>A0ABM5F8N2_9SAUR</name>
<dbReference type="GeneID" id="110076537"/>
<sequence length="199" mass="23074">MLDLTTTTTLQLQRWKEPSGSSSPTPVREAQWGIKLPTSSSATSYPLYQFGNPQLRVFRTDYFLTLVRPGVPLSEDTVQFRIPMEMTKVEVKDYLENIYNVPVASVRTRIQYGSMRMRDYKNCRIKKPDYKVAYVQLEVSKLGLLWQRGMLELPRCLPDPSQQICKETVSRNCLFHIILPGCRRNLSVSRLVSRDQKDH</sequence>
<keyword evidence="2" id="KW-0689">Ribosomal protein</keyword>
<dbReference type="Gene3D" id="3.30.70.330">
    <property type="match status" value="1"/>
</dbReference>
<keyword evidence="3" id="KW-0687">Ribonucleoprotein</keyword>
<dbReference type="RefSeq" id="XP_072841765.1">
    <property type="nucleotide sequence ID" value="XM_072985664.1"/>
</dbReference>
<proteinExistence type="inferred from homology"/>
<dbReference type="SUPFAM" id="SSF54189">
    <property type="entry name" value="Ribosomal proteins S24e, L23 and L15e"/>
    <property type="match status" value="1"/>
</dbReference>
<evidence type="ECO:0000313" key="6">
    <source>
        <dbReference type="Proteomes" id="UP001652642"/>
    </source>
</evidence>
<dbReference type="InterPro" id="IPR013025">
    <property type="entry name" value="Ribosomal_uL23-like"/>
</dbReference>
<dbReference type="InterPro" id="IPR012678">
    <property type="entry name" value="Ribosomal_uL23/eL15/eS24_sf"/>
</dbReference>
<dbReference type="Proteomes" id="UP001652642">
    <property type="component" value="Chromosome 1"/>
</dbReference>
<evidence type="ECO:0000256" key="3">
    <source>
        <dbReference type="ARBA" id="ARBA00023274"/>
    </source>
</evidence>
<dbReference type="InterPro" id="IPR012677">
    <property type="entry name" value="Nucleotide-bd_a/b_plait_sf"/>
</dbReference>
<comment type="similarity">
    <text evidence="1">Belongs to the universal ribosomal protein uL23 family.</text>
</comment>